<dbReference type="PANTHER" id="PTHR28004">
    <property type="entry name" value="ZGC:162816-RELATED"/>
    <property type="match status" value="1"/>
</dbReference>
<evidence type="ECO:0000313" key="4">
    <source>
        <dbReference type="EMBL" id="MFC5503328.1"/>
    </source>
</evidence>
<keyword evidence="2" id="KW-0456">Lyase</keyword>
<dbReference type="InterPro" id="IPR051466">
    <property type="entry name" value="D-amino_acid_metab_enzyme"/>
</dbReference>
<dbReference type="Gene3D" id="2.40.37.20">
    <property type="entry name" value="D-serine dehydratase-like domain"/>
    <property type="match status" value="1"/>
</dbReference>
<keyword evidence="5" id="KW-1185">Reference proteome</keyword>
<accession>A0ABW0NTJ7</accession>
<feature type="domain" description="D-serine dehydratase-like" evidence="3">
    <location>
        <begin position="304"/>
        <end position="391"/>
    </location>
</feature>
<evidence type="ECO:0000313" key="5">
    <source>
        <dbReference type="Proteomes" id="UP001596039"/>
    </source>
</evidence>
<dbReference type="Pfam" id="PF01168">
    <property type="entry name" value="Ala_racemase_N"/>
    <property type="match status" value="1"/>
</dbReference>
<dbReference type="SMART" id="SM01119">
    <property type="entry name" value="D-ser_dehydrat"/>
    <property type="match status" value="1"/>
</dbReference>
<proteinExistence type="inferred from homology"/>
<dbReference type="InterPro" id="IPR042208">
    <property type="entry name" value="D-ser_dehydrat-like_sf"/>
</dbReference>
<sequence length="408" mass="43382">MTPALDPDPVLSVRHKSVPPAFWGRRASEAAGERHPLGAFSTPLLTLDRAASDHNTVTLMAWARERGLEIAPHGKTTMAPVLWRRLLDAGAWGLTVATPWQAQVARAAGVHRILIANEVVDPVGVAWLAAENDADAAPEIACWVDSVESARILAESAGTRPLDVLIELGAPGGRTGARGTEAALAVARAVLAAPRLRLRGVAGYEGSYGADRSAATVSRVRAYLVELRELAETLLGWDALVDPIVTAGGSAWFDLVADELGPLAESVGRRVSVVLRSGAFQAHDEVYYDGISPFADSGLEFRAALALWARVVSRPEPTLAILDAGKRDAPLDLGLPVVHGVPGAVVTALNDQHAYLRVPAESTLEVGDVVRLGISHPCTAFDKWRLIPEVDDADGDTPRVIGFIETYF</sequence>
<evidence type="ECO:0000256" key="2">
    <source>
        <dbReference type="ARBA" id="ARBA00023239"/>
    </source>
</evidence>
<dbReference type="EMBL" id="JBHSMG010000004">
    <property type="protein sequence ID" value="MFC5503328.1"/>
    <property type="molecule type" value="Genomic_DNA"/>
</dbReference>
<gene>
    <name evidence="4" type="ORF">ACFPJ4_13855</name>
</gene>
<dbReference type="RefSeq" id="WP_386741041.1">
    <property type="nucleotide sequence ID" value="NZ_JBHSMG010000004.1"/>
</dbReference>
<keyword evidence="4" id="KW-0413">Isomerase</keyword>
<dbReference type="EC" id="5.1.1.1" evidence="4"/>
<dbReference type="SUPFAM" id="SSF51419">
    <property type="entry name" value="PLP-binding barrel"/>
    <property type="match status" value="1"/>
</dbReference>
<protein>
    <submittedName>
        <fullName evidence="4">Alanine racemase</fullName>
        <ecNumber evidence="4">5.1.1.1</ecNumber>
    </submittedName>
</protein>
<comment type="similarity">
    <text evidence="1">Belongs to the DSD1 family.</text>
</comment>
<dbReference type="InterPro" id="IPR026956">
    <property type="entry name" value="D-ser_dehydrat-like_dom"/>
</dbReference>
<organism evidence="4 5">
    <name type="scientific">Lysinimonas soli</name>
    <dbReference type="NCBI Taxonomy" id="1074233"/>
    <lineage>
        <taxon>Bacteria</taxon>
        <taxon>Bacillati</taxon>
        <taxon>Actinomycetota</taxon>
        <taxon>Actinomycetes</taxon>
        <taxon>Micrococcales</taxon>
        <taxon>Microbacteriaceae</taxon>
        <taxon>Lysinimonas</taxon>
    </lineage>
</organism>
<dbReference type="GO" id="GO:0008784">
    <property type="term" value="F:alanine racemase activity"/>
    <property type="evidence" value="ECO:0007669"/>
    <property type="project" value="UniProtKB-EC"/>
</dbReference>
<dbReference type="InterPro" id="IPR001608">
    <property type="entry name" value="Ala_racemase_N"/>
</dbReference>
<name>A0ABW0NTJ7_9MICO</name>
<evidence type="ECO:0000256" key="1">
    <source>
        <dbReference type="ARBA" id="ARBA00005323"/>
    </source>
</evidence>
<dbReference type="Gene3D" id="3.20.20.10">
    <property type="entry name" value="Alanine racemase"/>
    <property type="match status" value="1"/>
</dbReference>
<reference evidence="5" key="1">
    <citation type="journal article" date="2019" name="Int. J. Syst. Evol. Microbiol.">
        <title>The Global Catalogue of Microorganisms (GCM) 10K type strain sequencing project: providing services to taxonomists for standard genome sequencing and annotation.</title>
        <authorList>
            <consortium name="The Broad Institute Genomics Platform"/>
            <consortium name="The Broad Institute Genome Sequencing Center for Infectious Disease"/>
            <person name="Wu L."/>
            <person name="Ma J."/>
        </authorList>
    </citation>
    <scope>NUCLEOTIDE SEQUENCE [LARGE SCALE GENOMIC DNA]</scope>
    <source>
        <strain evidence="5">CGMCC 4.6997</strain>
    </source>
</reference>
<evidence type="ECO:0000259" key="3">
    <source>
        <dbReference type="SMART" id="SM01119"/>
    </source>
</evidence>
<comment type="caution">
    <text evidence="4">The sequence shown here is derived from an EMBL/GenBank/DDBJ whole genome shotgun (WGS) entry which is preliminary data.</text>
</comment>
<dbReference type="Pfam" id="PF14031">
    <property type="entry name" value="D-ser_dehydrat"/>
    <property type="match status" value="1"/>
</dbReference>
<dbReference type="PANTHER" id="PTHR28004:SF8">
    <property type="entry name" value="D-SERINE DEAMINASE"/>
    <property type="match status" value="1"/>
</dbReference>
<dbReference type="Proteomes" id="UP001596039">
    <property type="component" value="Unassembled WGS sequence"/>
</dbReference>
<dbReference type="InterPro" id="IPR029066">
    <property type="entry name" value="PLP-binding_barrel"/>
</dbReference>